<dbReference type="GO" id="GO:0000287">
    <property type="term" value="F:magnesium ion binding"/>
    <property type="evidence" value="ECO:0007669"/>
    <property type="project" value="TreeGrafter"/>
</dbReference>
<dbReference type="GO" id="GO:0016791">
    <property type="term" value="F:phosphatase activity"/>
    <property type="evidence" value="ECO:0007669"/>
    <property type="project" value="UniProtKB-ARBA"/>
</dbReference>
<keyword evidence="1" id="KW-0378">Hydrolase</keyword>
<dbReference type="InterPro" id="IPR023214">
    <property type="entry name" value="HAD_sf"/>
</dbReference>
<name>A0AA44ZDV9_CUTAC</name>
<dbReference type="Gene3D" id="3.40.50.1000">
    <property type="entry name" value="HAD superfamily/HAD-like"/>
    <property type="match status" value="1"/>
</dbReference>
<organism evidence="1 2">
    <name type="scientific">Cutibacterium acnes</name>
    <name type="common">Propionibacterium acnes</name>
    <dbReference type="NCBI Taxonomy" id="1747"/>
    <lineage>
        <taxon>Bacteria</taxon>
        <taxon>Bacillati</taxon>
        <taxon>Actinomycetota</taxon>
        <taxon>Actinomycetes</taxon>
        <taxon>Propionibacteriales</taxon>
        <taxon>Propionibacteriaceae</taxon>
        <taxon>Cutibacterium</taxon>
    </lineage>
</organism>
<comment type="caution">
    <text evidence="1">The sequence shown here is derived from an EMBL/GenBank/DDBJ whole genome shotgun (WGS) entry which is preliminary data.</text>
</comment>
<dbReference type="InterPro" id="IPR036412">
    <property type="entry name" value="HAD-like_sf"/>
</dbReference>
<protein>
    <submittedName>
        <fullName evidence="1">HAD family hydrolase</fullName>
    </submittedName>
</protein>
<dbReference type="InterPro" id="IPR006379">
    <property type="entry name" value="HAD-SF_hydro_IIB"/>
</dbReference>
<dbReference type="NCBIfam" id="TIGR01484">
    <property type="entry name" value="HAD-SF-IIB"/>
    <property type="match status" value="1"/>
</dbReference>
<dbReference type="AlphaFoldDB" id="A0AA44ZDV9"/>
<proteinExistence type="predicted"/>
<dbReference type="SUPFAM" id="SSF56784">
    <property type="entry name" value="HAD-like"/>
    <property type="match status" value="1"/>
</dbReference>
<gene>
    <name evidence="1" type="ORF">APS60_11425</name>
</gene>
<dbReference type="PANTHER" id="PTHR10000">
    <property type="entry name" value="PHOSPHOSERINE PHOSPHATASE"/>
    <property type="match status" value="1"/>
</dbReference>
<evidence type="ECO:0000313" key="2">
    <source>
        <dbReference type="Proteomes" id="UP000223982"/>
    </source>
</evidence>
<dbReference type="EMBL" id="LKVB01000010">
    <property type="protein sequence ID" value="PHJ26510.1"/>
    <property type="molecule type" value="Genomic_DNA"/>
</dbReference>
<sequence>MTFTPRMVALDIDGTLVNHQGELPHAVREAVAKIDVPAVLATGRGLFGAVPIHEALGLQGGHAVVSNGAVTATMSPLKVQTEITFDPRPIIDHVMDVYPQALIAVEEVGVGYRLNQLFPVGELQGALHIESIEELASRPAPRVIIRDPNGYADSFQDLAHSLDLHSVSYVIGWSAWLDITPEGVTKASALDPLCRLKGIDPKDVLAIGDGNNDIEMLQWAGRGVAIGDASEQVQAAADDIAPCFEDGGTANELNRWFA</sequence>
<dbReference type="Proteomes" id="UP000223982">
    <property type="component" value="Unassembled WGS sequence"/>
</dbReference>
<accession>A0AA44ZDV9</accession>
<evidence type="ECO:0000313" key="1">
    <source>
        <dbReference type="EMBL" id="PHJ26510.1"/>
    </source>
</evidence>
<reference evidence="1 2" key="1">
    <citation type="submission" date="2017-02" db="EMBL/GenBank/DDBJ databases">
        <title>Prevalence of linear plasmids in Propionibacterium acnes isolates obtained from cancerous prostatic tissue.</title>
        <authorList>
            <person name="Davidsson S."/>
            <person name="Bruggemann H."/>
        </authorList>
    </citation>
    <scope>NUCLEOTIDE SEQUENCE [LARGE SCALE GENOMIC DNA]</scope>
    <source>
        <strain evidence="1 2">09-9</strain>
    </source>
</reference>
<dbReference type="Gene3D" id="3.30.1240.10">
    <property type="match status" value="1"/>
</dbReference>
<dbReference type="GO" id="GO:0005829">
    <property type="term" value="C:cytosol"/>
    <property type="evidence" value="ECO:0007669"/>
    <property type="project" value="TreeGrafter"/>
</dbReference>
<dbReference type="PANTHER" id="PTHR10000:SF8">
    <property type="entry name" value="HAD SUPERFAMILY HYDROLASE-LIKE, TYPE 3"/>
    <property type="match status" value="1"/>
</dbReference>
<dbReference type="Pfam" id="PF08282">
    <property type="entry name" value="Hydrolase_3"/>
    <property type="match status" value="1"/>
</dbReference>
<dbReference type="KEGG" id="cacn:RN83_11340"/>